<sequence>MDGFHLTRAQLATMPDPAHAAARRGAAFTFDAPAYLALVRALREPVTPESTTVRAPSFDHAVKDPVEDDIAVGAGVRVVVFEGLYVAMGGEEWGEAAGLMDETWFVEVEEARAKERLVRRHVASGIEKDREAAARRAEENDLVNGREILERLVPHVTERIQSKEDDAWKPGAPDDAPGKDVQV</sequence>
<evidence type="ECO:0008006" key="4">
    <source>
        <dbReference type="Google" id="ProtNLM"/>
    </source>
</evidence>
<evidence type="ECO:0000313" key="3">
    <source>
        <dbReference type="Proteomes" id="UP000327013"/>
    </source>
</evidence>
<dbReference type="EMBL" id="VIBQ01000059">
    <property type="protein sequence ID" value="KAB8542126.1"/>
    <property type="molecule type" value="Genomic_DNA"/>
</dbReference>
<dbReference type="InterPro" id="IPR027417">
    <property type="entry name" value="P-loop_NTPase"/>
</dbReference>
<evidence type="ECO:0000256" key="1">
    <source>
        <dbReference type="SAM" id="MobiDB-lite"/>
    </source>
</evidence>
<evidence type="ECO:0000313" key="2">
    <source>
        <dbReference type="EMBL" id="KAB8542126.1"/>
    </source>
</evidence>
<comment type="caution">
    <text evidence="2">The sequence shown here is derived from an EMBL/GenBank/DDBJ whole genome shotgun (WGS) entry which is preliminary data.</text>
</comment>
<keyword evidence="3" id="KW-1185">Reference proteome</keyword>
<proteinExistence type="predicted"/>
<dbReference type="Gene3D" id="3.40.50.300">
    <property type="entry name" value="P-loop containing nucleotide triphosphate hydrolases"/>
    <property type="match status" value="1"/>
</dbReference>
<gene>
    <name evidence="2" type="ORF">FH972_025589</name>
</gene>
<organism evidence="2 3">
    <name type="scientific">Carpinus fangiana</name>
    <dbReference type="NCBI Taxonomy" id="176857"/>
    <lineage>
        <taxon>Eukaryota</taxon>
        <taxon>Viridiplantae</taxon>
        <taxon>Streptophyta</taxon>
        <taxon>Embryophyta</taxon>
        <taxon>Tracheophyta</taxon>
        <taxon>Spermatophyta</taxon>
        <taxon>Magnoliopsida</taxon>
        <taxon>eudicotyledons</taxon>
        <taxon>Gunneridae</taxon>
        <taxon>Pentapetalae</taxon>
        <taxon>rosids</taxon>
        <taxon>fabids</taxon>
        <taxon>Fagales</taxon>
        <taxon>Betulaceae</taxon>
        <taxon>Carpinus</taxon>
    </lineage>
</organism>
<feature type="region of interest" description="Disordered" evidence="1">
    <location>
        <begin position="160"/>
        <end position="183"/>
    </location>
</feature>
<dbReference type="OrthoDB" id="6362633at2759"/>
<reference evidence="2 3" key="1">
    <citation type="submission" date="2019-06" db="EMBL/GenBank/DDBJ databases">
        <title>A chromosomal-level reference genome of Carpinus fangiana (Coryloideae, Betulaceae).</title>
        <authorList>
            <person name="Yang X."/>
            <person name="Wang Z."/>
            <person name="Zhang L."/>
            <person name="Hao G."/>
            <person name="Liu J."/>
            <person name="Yang Y."/>
        </authorList>
    </citation>
    <scope>NUCLEOTIDE SEQUENCE [LARGE SCALE GENOMIC DNA]</scope>
    <source>
        <strain evidence="2">Cfa_2016G</strain>
        <tissue evidence="2">Leaf</tissue>
    </source>
</reference>
<dbReference type="AlphaFoldDB" id="A0A5N6L2G5"/>
<name>A0A5N6L2G5_9ROSI</name>
<accession>A0A5N6L2G5</accession>
<protein>
    <recommendedName>
        <fullName evidence="4">Phosphoribulokinase/uridine kinase domain-containing protein</fullName>
    </recommendedName>
</protein>
<dbReference type="SUPFAM" id="SSF52540">
    <property type="entry name" value="P-loop containing nucleoside triphosphate hydrolases"/>
    <property type="match status" value="1"/>
</dbReference>
<dbReference type="Proteomes" id="UP000327013">
    <property type="component" value="Unassembled WGS sequence"/>
</dbReference>